<organism evidence="2 3">
    <name type="scientific">Sediminitomix flava</name>
    <dbReference type="NCBI Taxonomy" id="379075"/>
    <lineage>
        <taxon>Bacteria</taxon>
        <taxon>Pseudomonadati</taxon>
        <taxon>Bacteroidota</taxon>
        <taxon>Cytophagia</taxon>
        <taxon>Cytophagales</taxon>
        <taxon>Flammeovirgaceae</taxon>
        <taxon>Sediminitomix</taxon>
    </lineage>
</organism>
<gene>
    <name evidence="2" type="ORF">BC781_11080</name>
</gene>
<proteinExistence type="predicted"/>
<dbReference type="Proteomes" id="UP000245535">
    <property type="component" value="Unassembled WGS sequence"/>
</dbReference>
<evidence type="ECO:0000313" key="3">
    <source>
        <dbReference type="Proteomes" id="UP000245535"/>
    </source>
</evidence>
<dbReference type="EMBL" id="QGDO01000010">
    <property type="protein sequence ID" value="PWJ35039.1"/>
    <property type="molecule type" value="Genomic_DNA"/>
</dbReference>
<keyword evidence="1" id="KW-0472">Membrane</keyword>
<keyword evidence="1" id="KW-1133">Transmembrane helix</keyword>
<reference evidence="2 3" key="1">
    <citation type="submission" date="2018-03" db="EMBL/GenBank/DDBJ databases">
        <title>Genomic Encyclopedia of Archaeal and Bacterial Type Strains, Phase II (KMG-II): from individual species to whole genera.</title>
        <authorList>
            <person name="Goeker M."/>
        </authorList>
    </citation>
    <scope>NUCLEOTIDE SEQUENCE [LARGE SCALE GENOMIC DNA]</scope>
    <source>
        <strain evidence="2 3">DSM 28229</strain>
    </source>
</reference>
<accession>A0A315YYS6</accession>
<evidence type="ECO:0000313" key="2">
    <source>
        <dbReference type="EMBL" id="PWJ35039.1"/>
    </source>
</evidence>
<keyword evidence="3" id="KW-1185">Reference proteome</keyword>
<keyword evidence="1" id="KW-0812">Transmembrane</keyword>
<protein>
    <submittedName>
        <fullName evidence="2">Uncharacterized protein</fullName>
    </submittedName>
</protein>
<comment type="caution">
    <text evidence="2">The sequence shown here is derived from an EMBL/GenBank/DDBJ whole genome shotgun (WGS) entry which is preliminary data.</text>
</comment>
<feature type="transmembrane region" description="Helical" evidence="1">
    <location>
        <begin position="12"/>
        <end position="35"/>
    </location>
</feature>
<dbReference type="AlphaFoldDB" id="A0A315YYS6"/>
<sequence length="45" mass="5530">MYIFLKRKLGKTVADTMMVIWYLSLLFSIAIFFRLESGMFRYLEW</sequence>
<name>A0A315YYS6_SEDFL</name>
<evidence type="ECO:0000256" key="1">
    <source>
        <dbReference type="SAM" id="Phobius"/>
    </source>
</evidence>